<feature type="compositionally biased region" description="Basic residues" evidence="1">
    <location>
        <begin position="178"/>
        <end position="189"/>
    </location>
</feature>
<feature type="region of interest" description="Disordered" evidence="1">
    <location>
        <begin position="157"/>
        <end position="193"/>
    </location>
</feature>
<evidence type="ECO:0000313" key="3">
    <source>
        <dbReference type="Proteomes" id="UP000286415"/>
    </source>
</evidence>
<reference evidence="2 3" key="1">
    <citation type="journal article" date="2018" name="Biotechnol. Adv.">
        <title>Improved genomic resources and new bioinformatic workflow for the carcinogenic parasite Clonorchis sinensis: Biotechnological implications.</title>
        <authorList>
            <person name="Wang D."/>
            <person name="Korhonen P.K."/>
            <person name="Gasser R.B."/>
            <person name="Young N.D."/>
        </authorList>
    </citation>
    <scope>NUCLEOTIDE SEQUENCE [LARGE SCALE GENOMIC DNA]</scope>
    <source>
        <strain evidence="2">Cs-k2</strain>
    </source>
</reference>
<evidence type="ECO:0000313" key="2">
    <source>
        <dbReference type="EMBL" id="KAG5441456.1"/>
    </source>
</evidence>
<accession>A0A3R7CDT7</accession>
<name>A0A3R7CDT7_CLOSI</name>
<gene>
    <name evidence="2" type="ORF">CSKR_107638</name>
</gene>
<dbReference type="Proteomes" id="UP000286415">
    <property type="component" value="Unassembled WGS sequence"/>
</dbReference>
<protein>
    <submittedName>
        <fullName evidence="2">Uncharacterized protein</fullName>
    </submittedName>
</protein>
<dbReference type="AlphaFoldDB" id="A0A3R7CDT7"/>
<dbReference type="InParanoid" id="A0A3R7CDT7"/>
<feature type="region of interest" description="Disordered" evidence="1">
    <location>
        <begin position="218"/>
        <end position="237"/>
    </location>
</feature>
<reference evidence="2 3" key="2">
    <citation type="journal article" date="2021" name="Genomics">
        <title>High-quality reference genome for Clonorchis sinensis.</title>
        <authorList>
            <person name="Young N.D."/>
            <person name="Stroehlein A.J."/>
            <person name="Kinkar L."/>
            <person name="Wang T."/>
            <person name="Sohn W.M."/>
            <person name="Chang B.C.H."/>
            <person name="Kaur P."/>
            <person name="Weisz D."/>
            <person name="Dudchenko O."/>
            <person name="Aiden E.L."/>
            <person name="Korhonen P.K."/>
            <person name="Gasser R.B."/>
        </authorList>
    </citation>
    <scope>NUCLEOTIDE SEQUENCE [LARGE SCALE GENOMIC DNA]</scope>
    <source>
        <strain evidence="2">Cs-k2</strain>
    </source>
</reference>
<evidence type="ECO:0000256" key="1">
    <source>
        <dbReference type="SAM" id="MobiDB-lite"/>
    </source>
</evidence>
<sequence>MPKSSPVAGTRLLLRKSVCDLTLRRIAPNVKSGFVVSVEPIWVLSHGEPERLPRPLLARFVNLGLREGFSTAAGNINTTKECYVSLVSDASSEELIYPINRTRFKLSSTIGNLPKTQRSSELRAALCGALMPAQRTLALVDEEKFVLPAPATSCNTLSVPSRHATRRKHEGWDTTRLPKPRQKSRRRGWVRTTDLPCKRRDRMKRDVVLAYRKHSEVCTPPNAQSDNLKGKRQHECY</sequence>
<keyword evidence="3" id="KW-1185">Reference proteome</keyword>
<proteinExistence type="predicted"/>
<organism evidence="2 3">
    <name type="scientific">Clonorchis sinensis</name>
    <name type="common">Chinese liver fluke</name>
    <dbReference type="NCBI Taxonomy" id="79923"/>
    <lineage>
        <taxon>Eukaryota</taxon>
        <taxon>Metazoa</taxon>
        <taxon>Spiralia</taxon>
        <taxon>Lophotrochozoa</taxon>
        <taxon>Platyhelminthes</taxon>
        <taxon>Trematoda</taxon>
        <taxon>Digenea</taxon>
        <taxon>Opisthorchiida</taxon>
        <taxon>Opisthorchiata</taxon>
        <taxon>Opisthorchiidae</taxon>
        <taxon>Clonorchis</taxon>
    </lineage>
</organism>
<dbReference type="EMBL" id="NIRI02000077">
    <property type="protein sequence ID" value="KAG5441456.1"/>
    <property type="molecule type" value="Genomic_DNA"/>
</dbReference>
<comment type="caution">
    <text evidence="2">The sequence shown here is derived from an EMBL/GenBank/DDBJ whole genome shotgun (WGS) entry which is preliminary data.</text>
</comment>